<dbReference type="SMART" id="SM00380">
    <property type="entry name" value="AP2"/>
    <property type="match status" value="1"/>
</dbReference>
<dbReference type="GO" id="GO:0003700">
    <property type="term" value="F:DNA-binding transcription factor activity"/>
    <property type="evidence" value="ECO:0007669"/>
    <property type="project" value="InterPro"/>
</dbReference>
<dbReference type="Gramene" id="Manes.11G074500.1.v8.1">
    <property type="protein sequence ID" value="Manes.11G074500.1.v8.1.CDS.1"/>
    <property type="gene ID" value="Manes.11G074500.v8.1"/>
</dbReference>
<keyword evidence="4" id="KW-0238">DNA-binding</keyword>
<sequence length="278" mass="30326">MNPSPSKSKKKQATQPQEPSQAAAAAAGGGGRFLGVRRRPWGRYAAEIRDPSTKERHWLGTFDTAEEAALAYDRAARSMRGSRARTNFVYSDMPAGSSVTSIISPDEQQQMQALQQQSQQQQENNFSSSSIFLPPSHQPDPPSIFNNQQDFSSSQCFGFPSMDGEEMWGCSSTTTTYHHEQLPVITNDELPPLPCDISSSFSSSVDSSGIHNSGYDMTSSGLMGFEDQTIMTNGFESGGPYFGFDGGEYVHSPLFSRMPPVSETVPDGFDLGSSAYFF</sequence>
<organism evidence="9 10">
    <name type="scientific">Manihot esculenta</name>
    <name type="common">Cassava</name>
    <name type="synonym">Jatropha manihot</name>
    <dbReference type="NCBI Taxonomy" id="3983"/>
    <lineage>
        <taxon>Eukaryota</taxon>
        <taxon>Viridiplantae</taxon>
        <taxon>Streptophyta</taxon>
        <taxon>Embryophyta</taxon>
        <taxon>Tracheophyta</taxon>
        <taxon>Spermatophyta</taxon>
        <taxon>Magnoliopsida</taxon>
        <taxon>eudicotyledons</taxon>
        <taxon>Gunneridae</taxon>
        <taxon>Pentapetalae</taxon>
        <taxon>rosids</taxon>
        <taxon>fabids</taxon>
        <taxon>Malpighiales</taxon>
        <taxon>Euphorbiaceae</taxon>
        <taxon>Crotonoideae</taxon>
        <taxon>Manihoteae</taxon>
        <taxon>Manihot</taxon>
    </lineage>
</organism>
<gene>
    <name evidence="9" type="ORF">MANES_11G074500v8</name>
</gene>
<keyword evidence="3" id="KW-0805">Transcription regulation</keyword>
<evidence type="ECO:0000256" key="6">
    <source>
        <dbReference type="ARBA" id="ARBA00023242"/>
    </source>
</evidence>
<dbReference type="OrthoDB" id="780830at2759"/>
<evidence type="ECO:0000256" key="3">
    <source>
        <dbReference type="ARBA" id="ARBA00023015"/>
    </source>
</evidence>
<comment type="subcellular location">
    <subcellularLocation>
        <location evidence="1">Nucleus</location>
    </subcellularLocation>
</comment>
<dbReference type="GO" id="GO:0005634">
    <property type="term" value="C:nucleus"/>
    <property type="evidence" value="ECO:0007669"/>
    <property type="project" value="UniProtKB-SubCell"/>
</dbReference>
<evidence type="ECO:0000313" key="9">
    <source>
        <dbReference type="EMBL" id="OAY37094.1"/>
    </source>
</evidence>
<keyword evidence="6" id="KW-0539">Nucleus</keyword>
<dbReference type="AlphaFoldDB" id="A0A2C9V187"/>
<name>A0A2C9V187_MANES</name>
<dbReference type="GO" id="GO:0003677">
    <property type="term" value="F:DNA binding"/>
    <property type="evidence" value="ECO:0007669"/>
    <property type="project" value="UniProtKB-KW"/>
</dbReference>
<dbReference type="GO" id="GO:0009873">
    <property type="term" value="P:ethylene-activated signaling pathway"/>
    <property type="evidence" value="ECO:0007669"/>
    <property type="project" value="UniProtKB-KW"/>
</dbReference>
<dbReference type="PRINTS" id="PR00367">
    <property type="entry name" value="ETHRSPELEMNT"/>
</dbReference>
<dbReference type="PANTHER" id="PTHR31677:SF264">
    <property type="entry name" value="ETHYLENE-RESPONSIVE TRANSCRIPTION FACTOR LEP"/>
    <property type="match status" value="1"/>
</dbReference>
<dbReference type="PANTHER" id="PTHR31677">
    <property type="entry name" value="AP2 DOMAIN CLASS TRANSCRIPTION FACTOR"/>
    <property type="match status" value="1"/>
</dbReference>
<keyword evidence="10" id="KW-1185">Reference proteome</keyword>
<dbReference type="InterPro" id="IPR001471">
    <property type="entry name" value="AP2/ERF_dom"/>
</dbReference>
<dbReference type="PROSITE" id="PS51032">
    <property type="entry name" value="AP2_ERF"/>
    <property type="match status" value="1"/>
</dbReference>
<accession>A0A2C9V187</accession>
<evidence type="ECO:0000256" key="5">
    <source>
        <dbReference type="ARBA" id="ARBA00023163"/>
    </source>
</evidence>
<dbReference type="FunFam" id="3.30.730.10:FF:000001">
    <property type="entry name" value="Ethylene-responsive transcription factor 2"/>
    <property type="match status" value="1"/>
</dbReference>
<dbReference type="STRING" id="3983.A0A2C9V187"/>
<evidence type="ECO:0000259" key="8">
    <source>
        <dbReference type="PROSITE" id="PS51032"/>
    </source>
</evidence>
<feature type="compositionally biased region" description="Low complexity" evidence="7">
    <location>
        <begin position="113"/>
        <end position="122"/>
    </location>
</feature>
<protein>
    <recommendedName>
        <fullName evidence="8">AP2/ERF domain-containing protein</fullName>
    </recommendedName>
</protein>
<evidence type="ECO:0000313" key="10">
    <source>
        <dbReference type="Proteomes" id="UP000091857"/>
    </source>
</evidence>
<evidence type="ECO:0000256" key="2">
    <source>
        <dbReference type="ARBA" id="ARBA00022745"/>
    </source>
</evidence>
<keyword evidence="5" id="KW-0804">Transcription</keyword>
<dbReference type="InterPro" id="IPR016177">
    <property type="entry name" value="DNA-bd_dom_sf"/>
</dbReference>
<dbReference type="OMA" id="MFSRMPP"/>
<evidence type="ECO:0000256" key="4">
    <source>
        <dbReference type="ARBA" id="ARBA00023125"/>
    </source>
</evidence>
<proteinExistence type="predicted"/>
<dbReference type="SUPFAM" id="SSF54171">
    <property type="entry name" value="DNA-binding domain"/>
    <property type="match status" value="1"/>
</dbReference>
<evidence type="ECO:0000256" key="7">
    <source>
        <dbReference type="SAM" id="MobiDB-lite"/>
    </source>
</evidence>
<reference evidence="10" key="1">
    <citation type="journal article" date="2016" name="Nat. Biotechnol.">
        <title>Sequencing wild and cultivated cassava and related species reveals extensive interspecific hybridization and genetic diversity.</title>
        <authorList>
            <person name="Bredeson J.V."/>
            <person name="Lyons J.B."/>
            <person name="Prochnik S.E."/>
            <person name="Wu G.A."/>
            <person name="Ha C.M."/>
            <person name="Edsinger-Gonzales E."/>
            <person name="Grimwood J."/>
            <person name="Schmutz J."/>
            <person name="Rabbi I.Y."/>
            <person name="Egesi C."/>
            <person name="Nauluvula P."/>
            <person name="Lebot V."/>
            <person name="Ndunguru J."/>
            <person name="Mkamilo G."/>
            <person name="Bart R.S."/>
            <person name="Setter T.L."/>
            <person name="Gleadow R.M."/>
            <person name="Kulakow P."/>
            <person name="Ferguson M.E."/>
            <person name="Rounsley S."/>
            <person name="Rokhsar D.S."/>
        </authorList>
    </citation>
    <scope>NUCLEOTIDE SEQUENCE [LARGE SCALE GENOMIC DNA]</scope>
    <source>
        <strain evidence="10">cv. AM560-2</strain>
    </source>
</reference>
<dbReference type="Gene3D" id="3.30.730.10">
    <property type="entry name" value="AP2/ERF domain"/>
    <property type="match status" value="1"/>
</dbReference>
<dbReference type="Proteomes" id="UP000091857">
    <property type="component" value="Chromosome 11"/>
</dbReference>
<keyword evidence="2" id="KW-0936">Ethylene signaling pathway</keyword>
<dbReference type="CDD" id="cd00018">
    <property type="entry name" value="AP2"/>
    <property type="match status" value="1"/>
</dbReference>
<feature type="region of interest" description="Disordered" evidence="7">
    <location>
        <begin position="113"/>
        <end position="140"/>
    </location>
</feature>
<feature type="domain" description="AP2/ERF" evidence="8">
    <location>
        <begin position="32"/>
        <end position="89"/>
    </location>
</feature>
<dbReference type="Pfam" id="PF00847">
    <property type="entry name" value="AP2"/>
    <property type="match status" value="1"/>
</dbReference>
<feature type="region of interest" description="Disordered" evidence="7">
    <location>
        <begin position="1"/>
        <end position="43"/>
    </location>
</feature>
<comment type="caution">
    <text evidence="9">The sequence shown here is derived from an EMBL/GenBank/DDBJ whole genome shotgun (WGS) entry which is preliminary data.</text>
</comment>
<evidence type="ECO:0000256" key="1">
    <source>
        <dbReference type="ARBA" id="ARBA00004123"/>
    </source>
</evidence>
<dbReference type="EMBL" id="CM004397">
    <property type="protein sequence ID" value="OAY37094.1"/>
    <property type="molecule type" value="Genomic_DNA"/>
</dbReference>
<dbReference type="SMR" id="A0A2C9V187"/>
<dbReference type="InterPro" id="IPR036955">
    <property type="entry name" value="AP2/ERF_dom_sf"/>
</dbReference>